<accession>K8WY28</accession>
<evidence type="ECO:0000313" key="1">
    <source>
        <dbReference type="EMBL" id="EKT61125.1"/>
    </source>
</evidence>
<evidence type="ECO:0000313" key="2">
    <source>
        <dbReference type="Proteomes" id="UP000009336"/>
    </source>
</evidence>
<dbReference type="eggNOG" id="COG2965">
    <property type="taxonomic scope" value="Bacteria"/>
</dbReference>
<dbReference type="HOGENOM" id="CLU_166075_2_1_6"/>
<organism evidence="1 2">
    <name type="scientific">Providencia burhodogranariea DSM 19968</name>
    <dbReference type="NCBI Taxonomy" id="1141662"/>
    <lineage>
        <taxon>Bacteria</taxon>
        <taxon>Pseudomonadati</taxon>
        <taxon>Pseudomonadota</taxon>
        <taxon>Gammaproteobacteria</taxon>
        <taxon>Enterobacterales</taxon>
        <taxon>Morganellaceae</taxon>
        <taxon>Providencia</taxon>
    </lineage>
</organism>
<comment type="caution">
    <text evidence="1">The sequence shown here is derived from an EMBL/GenBank/DDBJ whole genome shotgun (WGS) entry which is preliminary data.</text>
</comment>
<dbReference type="PATRIC" id="fig|1141662.3.peg.2271"/>
<reference evidence="1 2" key="1">
    <citation type="journal article" date="2012" name="BMC Genomics">
        <title>Comparative genomics of bacteria in the genus Providencia isolated from wild Drosophila melanogaster.</title>
        <authorList>
            <person name="Galac M.R."/>
            <person name="Lazzaro B.P."/>
        </authorList>
    </citation>
    <scope>NUCLEOTIDE SEQUENCE [LARGE SCALE GENOMIC DNA]</scope>
    <source>
        <strain evidence="1 2">DSM 19968</strain>
    </source>
</reference>
<dbReference type="InterPro" id="IPR023646">
    <property type="entry name" value="Prisomal_replication_PriB"/>
</dbReference>
<dbReference type="PIRSF" id="PIRSF003135">
    <property type="entry name" value="Primosomal_n"/>
    <property type="match status" value="1"/>
</dbReference>
<dbReference type="InterPro" id="IPR012340">
    <property type="entry name" value="NA-bd_OB-fold"/>
</dbReference>
<dbReference type="GO" id="GO:0003697">
    <property type="term" value="F:single-stranded DNA binding"/>
    <property type="evidence" value="ECO:0007669"/>
    <property type="project" value="InterPro"/>
</dbReference>
<dbReference type="GO" id="GO:0006260">
    <property type="term" value="P:DNA replication"/>
    <property type="evidence" value="ECO:0007669"/>
    <property type="project" value="InterPro"/>
</dbReference>
<dbReference type="STRING" id="1141662.OOA_11223"/>
<keyword evidence="2" id="KW-1185">Reference proteome</keyword>
<proteinExistence type="predicted"/>
<sequence length="55" mass="5786">MPIIASGQTLQALTHSITVGSRITVTGFVSTHQGRNGLSKLVLHAEQIDLIDSGD</sequence>
<dbReference type="SUPFAM" id="SSF50249">
    <property type="entry name" value="Nucleic acid-binding proteins"/>
    <property type="match status" value="1"/>
</dbReference>
<dbReference type="AlphaFoldDB" id="K8WY28"/>
<dbReference type="Proteomes" id="UP000009336">
    <property type="component" value="Unassembled WGS sequence"/>
</dbReference>
<dbReference type="GO" id="GO:0030894">
    <property type="term" value="C:replisome"/>
    <property type="evidence" value="ECO:0007669"/>
    <property type="project" value="InterPro"/>
</dbReference>
<dbReference type="EMBL" id="AKKL01000031">
    <property type="protein sequence ID" value="EKT61125.1"/>
    <property type="molecule type" value="Genomic_DNA"/>
</dbReference>
<gene>
    <name evidence="1" type="ORF">OOA_11223</name>
</gene>
<dbReference type="Gene3D" id="2.40.50.140">
    <property type="entry name" value="Nucleic acid-binding proteins"/>
    <property type="match status" value="1"/>
</dbReference>
<protein>
    <submittedName>
        <fullName evidence="1">Primosomal replication protein N</fullName>
    </submittedName>
</protein>
<name>K8WY28_9GAMM</name>